<feature type="transmembrane region" description="Helical" evidence="6">
    <location>
        <begin position="753"/>
        <end position="771"/>
    </location>
</feature>
<dbReference type="EMBL" id="CAJVQB010000407">
    <property type="protein sequence ID" value="CAG8487069.1"/>
    <property type="molecule type" value="Genomic_DNA"/>
</dbReference>
<reference evidence="10 11" key="1">
    <citation type="submission" date="2021-06" db="EMBL/GenBank/DDBJ databases">
        <authorList>
            <person name="Kallberg Y."/>
            <person name="Tangrot J."/>
            <person name="Rosling A."/>
        </authorList>
    </citation>
    <scope>NUCLEOTIDE SEQUENCE [LARGE SCALE GENOMIC DNA]</scope>
    <source>
        <strain evidence="10 11">120-4 pot B 10/14</strain>
    </source>
</reference>
<evidence type="ECO:0000259" key="7">
    <source>
        <dbReference type="Pfam" id="PF10334"/>
    </source>
</evidence>
<dbReference type="Pfam" id="PF10334">
    <property type="entry name" value="BRE4"/>
    <property type="match status" value="1"/>
</dbReference>
<dbReference type="InterPro" id="IPR052430">
    <property type="entry name" value="IVT-Associated"/>
</dbReference>
<keyword evidence="3 6" id="KW-1133">Transmembrane helix</keyword>
<dbReference type="InterPro" id="IPR018823">
    <property type="entry name" value="ArAE_2_N"/>
</dbReference>
<evidence type="ECO:0000256" key="1">
    <source>
        <dbReference type="ARBA" id="ARBA00004141"/>
    </source>
</evidence>
<dbReference type="Proteomes" id="UP000789901">
    <property type="component" value="Unassembled WGS sequence"/>
</dbReference>
<feature type="compositionally biased region" description="Polar residues" evidence="5">
    <location>
        <begin position="12"/>
        <end position="28"/>
    </location>
</feature>
<accession>A0ABM8VZL9</accession>
<evidence type="ECO:0000256" key="3">
    <source>
        <dbReference type="ARBA" id="ARBA00022989"/>
    </source>
</evidence>
<evidence type="ECO:0000256" key="6">
    <source>
        <dbReference type="SAM" id="Phobius"/>
    </source>
</evidence>
<dbReference type="InterPro" id="IPR018820">
    <property type="entry name" value="BRE4-related_DUF2421"/>
</dbReference>
<feature type="transmembrane region" description="Helical" evidence="6">
    <location>
        <begin position="169"/>
        <end position="188"/>
    </location>
</feature>
<comment type="caution">
    <text evidence="10">The sequence shown here is derived from an EMBL/GenBank/DDBJ whole genome shotgun (WGS) entry which is preliminary data.</text>
</comment>
<evidence type="ECO:0000313" key="10">
    <source>
        <dbReference type="EMBL" id="CAG8487069.1"/>
    </source>
</evidence>
<keyword evidence="2 6" id="KW-0812">Transmembrane</keyword>
<feature type="transmembrane region" description="Helical" evidence="6">
    <location>
        <begin position="713"/>
        <end position="732"/>
    </location>
</feature>
<proteinExistence type="predicted"/>
<dbReference type="PANTHER" id="PTHR47804:SF3">
    <property type="entry name" value="PROTEIN BRE4"/>
    <property type="match status" value="1"/>
</dbReference>
<protein>
    <submittedName>
        <fullName evidence="10">12374_t:CDS:1</fullName>
    </submittedName>
</protein>
<sequence length="1038" mass="117282">MASNLKDKFRSRSSLSIETVAEDSQSSEMPEEYDNELTLTADSELYKAVSNVINSGLYHETLKKGFPEESNNTNTPPPQEPVPKREPIFSDIWYKLLKPIFVQISTKATWHMAKQVLKAAVAYWLAFVIDLTVPAMQSAGWGIVGACLATLWSFLGITISQAIRGDEIFSIPAMFVNLSFLAIGTFILSYDKIKWQPMRYGAINAIMIMAFSLTLSYIHPGNTSQILKSLLIPMLIGPACSFAVNIILWPENATTNYIPCLHKTLQSFIHLLDQETHFFLRGPYNRNTISELYRIVQDNILNLDIAKKEAQHEVSYSKIGPEDLLDINKIVKSLHSILEGLALSGVIEEELMKDRQEGTIEIKIEDKCDHASIFDQVTLTTYAEEPSSPSSVATATGSEEDLTKLLEIIRPICTELSETCQMCLADCMIRVDHLKHDCYGPWYLKIWPFNLKSCPSHNQNVIDDPMGHLHAAIAKFENARVEGLNRLFGDKEIISPLPQRVLLLILLFEKSLKTFAEDLCLLVGTIKVLGTQRQTRKFWHPPIPFFKRTRDVGGTEEEHLKFFESNTRQDEKEELENEILYDPDVTQPTTSCQRFWYKLWIIRNWFDSIYAKFAMKNALVVTALCIPAFLPNSYEWFIYAHGQWAIISAVTSFSPTTGGAVLQFFGRLLGSVTGATMAIITWEITQGNAYGLACVLFVFSLLLWFIYLNAKVWTVGGLIMLVNFALVLANVYQSRNGVGSTVETVYSIAAKRTCAISVGITSAFIMNMTPWPHTGRVEVRRRLARTISDICVLYSMTISSLLRERPILRTRQFRKLVSKINRSITIERLLLSRTKYEPPLRGNFPIERYQEIITIVEHMVCLVGGLEHILHELHGSEWKTELADVFNPAKFNCVTHILTTFHILSTALENKVPLPPYNILASGDTRFGRVGLGQKISSRIRRTASDLTKGDLETQAFICYCAYLIKTSHLINELIKLVNVIKYLIFLASNIRYSKSNSIQKVIGLPASEVRNKFDLVKLAGLVRAKDLVLLTSPILTL</sequence>
<feature type="transmembrane region" description="Helical" evidence="6">
    <location>
        <begin position="664"/>
        <end position="682"/>
    </location>
</feature>
<dbReference type="InterPro" id="IPR023244">
    <property type="entry name" value="Brefeldin_A-sensitivity_4"/>
</dbReference>
<evidence type="ECO:0000256" key="2">
    <source>
        <dbReference type="ARBA" id="ARBA00022692"/>
    </source>
</evidence>
<dbReference type="PRINTS" id="PR02047">
    <property type="entry name" value="BREFELDNASP4"/>
</dbReference>
<organism evidence="10 11">
    <name type="scientific">Gigaspora margarita</name>
    <dbReference type="NCBI Taxonomy" id="4874"/>
    <lineage>
        <taxon>Eukaryota</taxon>
        <taxon>Fungi</taxon>
        <taxon>Fungi incertae sedis</taxon>
        <taxon>Mucoromycota</taxon>
        <taxon>Glomeromycotina</taxon>
        <taxon>Glomeromycetes</taxon>
        <taxon>Diversisporales</taxon>
        <taxon>Gigasporaceae</taxon>
        <taxon>Gigaspora</taxon>
    </lineage>
</organism>
<dbReference type="Pfam" id="PF10337">
    <property type="entry name" value="ArAE_2_N"/>
    <property type="match status" value="1"/>
</dbReference>
<dbReference type="PANTHER" id="PTHR47804">
    <property type="entry name" value="60S RIBOSOMAL PROTEIN L19"/>
    <property type="match status" value="1"/>
</dbReference>
<keyword evidence="11" id="KW-1185">Reference proteome</keyword>
<feature type="transmembrane region" description="Helical" evidence="6">
    <location>
        <begin position="230"/>
        <end position="249"/>
    </location>
</feature>
<dbReference type="InterPro" id="IPR049453">
    <property type="entry name" value="Memb_transporter_dom"/>
</dbReference>
<feature type="compositionally biased region" description="Basic and acidic residues" evidence="5">
    <location>
        <begin position="1"/>
        <end position="10"/>
    </location>
</feature>
<feature type="domain" description="Putative ER transporter 6TM N-terminal" evidence="8">
    <location>
        <begin position="179"/>
        <end position="427"/>
    </location>
</feature>
<evidence type="ECO:0000256" key="5">
    <source>
        <dbReference type="SAM" id="MobiDB-lite"/>
    </source>
</evidence>
<dbReference type="Pfam" id="PF13515">
    <property type="entry name" value="FUSC_2"/>
    <property type="match status" value="1"/>
</dbReference>
<feature type="region of interest" description="Disordered" evidence="5">
    <location>
        <begin position="1"/>
        <end position="33"/>
    </location>
</feature>
<feature type="domain" description="Integral membrane bound transporter" evidence="9">
    <location>
        <begin position="634"/>
        <end position="765"/>
    </location>
</feature>
<feature type="transmembrane region" description="Helical" evidence="6">
    <location>
        <begin position="139"/>
        <end position="157"/>
    </location>
</feature>
<feature type="domain" description="DUF2421" evidence="7">
    <location>
        <begin position="770"/>
        <end position="984"/>
    </location>
</feature>
<feature type="transmembrane region" description="Helical" evidence="6">
    <location>
        <begin position="689"/>
        <end position="707"/>
    </location>
</feature>
<evidence type="ECO:0000259" key="9">
    <source>
        <dbReference type="Pfam" id="PF13515"/>
    </source>
</evidence>
<evidence type="ECO:0000259" key="8">
    <source>
        <dbReference type="Pfam" id="PF10337"/>
    </source>
</evidence>
<keyword evidence="4 6" id="KW-0472">Membrane</keyword>
<feature type="transmembrane region" description="Helical" evidence="6">
    <location>
        <begin position="200"/>
        <end position="218"/>
    </location>
</feature>
<evidence type="ECO:0000313" key="11">
    <source>
        <dbReference type="Proteomes" id="UP000789901"/>
    </source>
</evidence>
<gene>
    <name evidence="10" type="ORF">GMARGA_LOCUS1533</name>
</gene>
<comment type="subcellular location">
    <subcellularLocation>
        <location evidence="1">Membrane</location>
        <topology evidence="1">Multi-pass membrane protein</topology>
    </subcellularLocation>
</comment>
<name>A0ABM8VZL9_GIGMA</name>
<evidence type="ECO:0000256" key="4">
    <source>
        <dbReference type="ARBA" id="ARBA00023136"/>
    </source>
</evidence>